<dbReference type="Proteomes" id="UP001549145">
    <property type="component" value="Unassembled WGS sequence"/>
</dbReference>
<protein>
    <recommendedName>
        <fullName evidence="5 8">Aldose 1-epimerase</fullName>
        <ecNumber evidence="4 8">5.1.3.3</ecNumber>
    </recommendedName>
</protein>
<evidence type="ECO:0000256" key="4">
    <source>
        <dbReference type="ARBA" id="ARBA00013185"/>
    </source>
</evidence>
<dbReference type="InterPro" id="IPR047215">
    <property type="entry name" value="Galactose_mutarotase-like"/>
</dbReference>
<dbReference type="EMBL" id="JBEPMM010000006">
    <property type="protein sequence ID" value="MET3692903.1"/>
    <property type="molecule type" value="Genomic_DNA"/>
</dbReference>
<dbReference type="InterPro" id="IPR018052">
    <property type="entry name" value="Ald1_epimerase_CS"/>
</dbReference>
<dbReference type="NCBIfam" id="NF008277">
    <property type="entry name" value="PRK11055.1"/>
    <property type="match status" value="1"/>
</dbReference>
<keyword evidence="7 8" id="KW-0119">Carbohydrate metabolism</keyword>
<evidence type="ECO:0000313" key="10">
    <source>
        <dbReference type="Proteomes" id="UP001549145"/>
    </source>
</evidence>
<dbReference type="GO" id="GO:0004034">
    <property type="term" value="F:aldose 1-epimerase activity"/>
    <property type="evidence" value="ECO:0007669"/>
    <property type="project" value="UniProtKB-EC"/>
</dbReference>
<proteinExistence type="inferred from homology"/>
<keyword evidence="10" id="KW-1185">Reference proteome</keyword>
<comment type="pathway">
    <text evidence="2 8">Carbohydrate metabolism; hexose metabolism.</text>
</comment>
<dbReference type="InterPro" id="IPR015443">
    <property type="entry name" value="Aldose_1-epimerase"/>
</dbReference>
<gene>
    <name evidence="9" type="ORF">ABID43_002447</name>
</gene>
<evidence type="ECO:0000256" key="2">
    <source>
        <dbReference type="ARBA" id="ARBA00005028"/>
    </source>
</evidence>
<dbReference type="EC" id="5.1.3.3" evidence="4 8"/>
<reference evidence="9 10" key="1">
    <citation type="submission" date="2024-06" db="EMBL/GenBank/DDBJ databases">
        <title>Genomic Encyclopedia of Type Strains, Phase IV (KMG-IV): sequencing the most valuable type-strain genomes for metagenomic binning, comparative biology and taxonomic classification.</title>
        <authorList>
            <person name="Goeker M."/>
        </authorList>
    </citation>
    <scope>NUCLEOTIDE SEQUENCE [LARGE SCALE GENOMIC DNA]</scope>
    <source>
        <strain evidence="9 10">DSM 21331</strain>
    </source>
</reference>
<accession>A0ABV2L4Z8</accession>
<dbReference type="InterPro" id="IPR008183">
    <property type="entry name" value="Aldose_1/G6P_1-epimerase"/>
</dbReference>
<evidence type="ECO:0000256" key="5">
    <source>
        <dbReference type="ARBA" id="ARBA00014165"/>
    </source>
</evidence>
<evidence type="ECO:0000256" key="1">
    <source>
        <dbReference type="ARBA" id="ARBA00001614"/>
    </source>
</evidence>
<evidence type="ECO:0000256" key="7">
    <source>
        <dbReference type="ARBA" id="ARBA00023277"/>
    </source>
</evidence>
<dbReference type="PANTHER" id="PTHR10091:SF0">
    <property type="entry name" value="GALACTOSE MUTAROTASE"/>
    <property type="match status" value="1"/>
</dbReference>
<dbReference type="CDD" id="cd09019">
    <property type="entry name" value="galactose_mutarotase_like"/>
    <property type="match status" value="1"/>
</dbReference>
<dbReference type="Gene3D" id="2.70.98.10">
    <property type="match status" value="1"/>
</dbReference>
<name>A0ABV2L4Z8_9HYPH</name>
<comment type="similarity">
    <text evidence="3 8">Belongs to the aldose epimerase family.</text>
</comment>
<organism evidence="9 10">
    <name type="scientific">Methylobacterium goesingense</name>
    <dbReference type="NCBI Taxonomy" id="243690"/>
    <lineage>
        <taxon>Bacteria</taxon>
        <taxon>Pseudomonadati</taxon>
        <taxon>Pseudomonadota</taxon>
        <taxon>Alphaproteobacteria</taxon>
        <taxon>Hyphomicrobiales</taxon>
        <taxon>Methylobacteriaceae</taxon>
        <taxon>Methylobacterium</taxon>
    </lineage>
</organism>
<dbReference type="RefSeq" id="WP_238281789.1">
    <property type="nucleotide sequence ID" value="NZ_BPQL01000138.1"/>
</dbReference>
<comment type="caution">
    <text evidence="9">The sequence shown here is derived from an EMBL/GenBank/DDBJ whole genome shotgun (WGS) entry which is preliminary data.</text>
</comment>
<dbReference type="PIRSF" id="PIRSF005096">
    <property type="entry name" value="GALM"/>
    <property type="match status" value="1"/>
</dbReference>
<dbReference type="InterPro" id="IPR014718">
    <property type="entry name" value="GH-type_carb-bd"/>
</dbReference>
<comment type="catalytic activity">
    <reaction evidence="1 8">
        <text>alpha-D-glucose = beta-D-glucose</text>
        <dbReference type="Rhea" id="RHEA:10264"/>
        <dbReference type="ChEBI" id="CHEBI:15903"/>
        <dbReference type="ChEBI" id="CHEBI:17925"/>
        <dbReference type="EC" id="5.1.3.3"/>
    </reaction>
</comment>
<dbReference type="InterPro" id="IPR011013">
    <property type="entry name" value="Gal_mutarotase_sf_dom"/>
</dbReference>
<keyword evidence="6 8" id="KW-0413">Isomerase</keyword>
<dbReference type="SUPFAM" id="SSF74650">
    <property type="entry name" value="Galactose mutarotase-like"/>
    <property type="match status" value="1"/>
</dbReference>
<sequence length="346" mass="37314">MQAEPFGRTRAGEAVTVHTLARGAVRVQILDYGGIVRRIEVPGRDGRRANIVLGARDLAGYEASDAHFGALIGRFANRIAEGRFSLDGRNHRLPVNEGRNTMHGGPEGFDRRVWRVERAEAHRLTLAYRSPDGEQDFPGNLDVTVTYSLHADDTLAVDYTATTDRATILNLTNHSYFNLAGEGAGSVLGHSVSIAADSILETDAEQIPTGTILSVSETPFDFRKPTPLGARIREAHPQLALAHGYDHTYVVGGDGTLRTVAEAVDPSSGRRLCVATTQPGLQLYTANMLDGTVTGTGGGLYRAGDGVCFEAQGFPDAPNHPNFPSTVLRPDETFRASTTYRFTVDP</sequence>
<evidence type="ECO:0000256" key="6">
    <source>
        <dbReference type="ARBA" id="ARBA00023235"/>
    </source>
</evidence>
<evidence type="ECO:0000256" key="8">
    <source>
        <dbReference type="PIRNR" id="PIRNR005096"/>
    </source>
</evidence>
<evidence type="ECO:0000256" key="3">
    <source>
        <dbReference type="ARBA" id="ARBA00006206"/>
    </source>
</evidence>
<dbReference type="Pfam" id="PF01263">
    <property type="entry name" value="Aldose_epim"/>
    <property type="match status" value="1"/>
</dbReference>
<dbReference type="PANTHER" id="PTHR10091">
    <property type="entry name" value="ALDOSE-1-EPIMERASE"/>
    <property type="match status" value="1"/>
</dbReference>
<dbReference type="PROSITE" id="PS00545">
    <property type="entry name" value="ALDOSE_1_EPIMERASE"/>
    <property type="match status" value="1"/>
</dbReference>
<evidence type="ECO:0000313" key="9">
    <source>
        <dbReference type="EMBL" id="MET3692903.1"/>
    </source>
</evidence>